<dbReference type="GO" id="GO:0016020">
    <property type="term" value="C:membrane"/>
    <property type="evidence" value="ECO:0007669"/>
    <property type="project" value="UniProtKB-SubCell"/>
</dbReference>
<evidence type="ECO:0000313" key="8">
    <source>
        <dbReference type="Proteomes" id="UP000070376"/>
    </source>
</evidence>
<keyword evidence="5 6" id="KW-0472">Membrane</keyword>
<evidence type="ECO:0000256" key="2">
    <source>
        <dbReference type="ARBA" id="ARBA00009773"/>
    </source>
</evidence>
<reference evidence="8" key="1">
    <citation type="submission" date="2016-01" db="EMBL/GenBank/DDBJ databases">
        <authorList>
            <person name="Mitreva M."/>
            <person name="Pepin K.H."/>
            <person name="Mihindukulasuriya K.A."/>
            <person name="Fulton R."/>
            <person name="Fronick C."/>
            <person name="O'Laughlin M."/>
            <person name="Miner T."/>
            <person name="Herter B."/>
            <person name="Rosa B.A."/>
            <person name="Cordes M."/>
            <person name="Tomlinson C."/>
            <person name="Wollam A."/>
            <person name="Palsikar V.B."/>
            <person name="Mardis E.R."/>
            <person name="Wilson R.K."/>
        </authorList>
    </citation>
    <scope>NUCLEOTIDE SEQUENCE [LARGE SCALE GENOMIC DNA]</scope>
    <source>
        <strain evidence="8">GED7749B</strain>
    </source>
</reference>
<gene>
    <name evidence="7" type="ORF">HMPREF3213_03070</name>
</gene>
<dbReference type="GO" id="GO:0055085">
    <property type="term" value="P:transmembrane transport"/>
    <property type="evidence" value="ECO:0007669"/>
    <property type="project" value="TreeGrafter"/>
</dbReference>
<sequence length="341" mass="39168">MEDRLFSLFQKRGVRRVLIFVLITLILYFLRSMMDLMLLTFIFSYLVNRLQKIVTRWFPIKRRLAVLIVYILILGGLILGVIKYFPILVNEITQLVMQISDFYTKPQHNEVLNYIVKNIQEKKIVDYAQKGVSILFDYFTSISKVSIQVFMAIILSLFFLLEKERIIRFTKQFKKSKLAAFYDEIEYFGVKFVGTFGKVIEAQFIIAVVNSVLTTIGLWILGFPQLFGLAILIFALGLIPVAGVFISLIPLCIIAYSIGGGMKVLYVLILIVIVHAVEAYVLNPQLMSSKTNMPVFYTFLILIFCEHFFGLWGLILGIPIVMFFLDVLEVTGQSTEPKKKT</sequence>
<evidence type="ECO:0000313" key="7">
    <source>
        <dbReference type="EMBL" id="KWZ78214.1"/>
    </source>
</evidence>
<dbReference type="EMBL" id="LRPN01000148">
    <property type="protein sequence ID" value="KWZ78214.1"/>
    <property type="molecule type" value="Genomic_DNA"/>
</dbReference>
<evidence type="ECO:0008006" key="9">
    <source>
        <dbReference type="Google" id="ProtNLM"/>
    </source>
</evidence>
<proteinExistence type="inferred from homology"/>
<dbReference type="PATRIC" id="fig|1398.22.peg.3075"/>
<dbReference type="PANTHER" id="PTHR21716:SF62">
    <property type="entry name" value="TRANSPORT PROTEIN YDBI-RELATED"/>
    <property type="match status" value="1"/>
</dbReference>
<accession>A0A133KFK4</accession>
<dbReference type="AlphaFoldDB" id="A0A133KFK4"/>
<organism evidence="7 8">
    <name type="scientific">Heyndrickxia coagulans</name>
    <name type="common">Weizmannia coagulans</name>
    <dbReference type="NCBI Taxonomy" id="1398"/>
    <lineage>
        <taxon>Bacteria</taxon>
        <taxon>Bacillati</taxon>
        <taxon>Bacillota</taxon>
        <taxon>Bacilli</taxon>
        <taxon>Bacillales</taxon>
        <taxon>Bacillaceae</taxon>
        <taxon>Heyndrickxia</taxon>
    </lineage>
</organism>
<keyword evidence="4 6" id="KW-1133">Transmembrane helix</keyword>
<feature type="transmembrane region" description="Helical" evidence="6">
    <location>
        <begin position="229"/>
        <end position="257"/>
    </location>
</feature>
<evidence type="ECO:0000256" key="5">
    <source>
        <dbReference type="ARBA" id="ARBA00023136"/>
    </source>
</evidence>
<feature type="transmembrane region" description="Helical" evidence="6">
    <location>
        <begin position="64"/>
        <end position="85"/>
    </location>
</feature>
<comment type="subcellular location">
    <subcellularLocation>
        <location evidence="1">Membrane</location>
        <topology evidence="1">Multi-pass membrane protein</topology>
    </subcellularLocation>
</comment>
<feature type="transmembrane region" description="Helical" evidence="6">
    <location>
        <begin position="204"/>
        <end position="223"/>
    </location>
</feature>
<evidence type="ECO:0000256" key="6">
    <source>
        <dbReference type="SAM" id="Phobius"/>
    </source>
</evidence>
<evidence type="ECO:0000256" key="3">
    <source>
        <dbReference type="ARBA" id="ARBA00022692"/>
    </source>
</evidence>
<dbReference type="RefSeq" id="WP_061087122.1">
    <property type="nucleotide sequence ID" value="NZ_CP026649.1"/>
</dbReference>
<dbReference type="Proteomes" id="UP000070376">
    <property type="component" value="Unassembled WGS sequence"/>
</dbReference>
<keyword evidence="3 6" id="KW-0812">Transmembrane</keyword>
<feature type="transmembrane region" description="Helical" evidence="6">
    <location>
        <begin position="17"/>
        <end position="43"/>
    </location>
</feature>
<evidence type="ECO:0000256" key="1">
    <source>
        <dbReference type="ARBA" id="ARBA00004141"/>
    </source>
</evidence>
<feature type="transmembrane region" description="Helical" evidence="6">
    <location>
        <begin position="145"/>
        <end position="161"/>
    </location>
</feature>
<name>A0A133KFK4_HEYCO</name>
<feature type="transmembrane region" description="Helical" evidence="6">
    <location>
        <begin position="264"/>
        <end position="283"/>
    </location>
</feature>
<feature type="transmembrane region" description="Helical" evidence="6">
    <location>
        <begin position="295"/>
        <end position="325"/>
    </location>
</feature>
<dbReference type="InterPro" id="IPR002549">
    <property type="entry name" value="AI-2E-like"/>
</dbReference>
<evidence type="ECO:0000256" key="4">
    <source>
        <dbReference type="ARBA" id="ARBA00022989"/>
    </source>
</evidence>
<comment type="caution">
    <text evidence="7">The sequence shown here is derived from an EMBL/GenBank/DDBJ whole genome shotgun (WGS) entry which is preliminary data.</text>
</comment>
<dbReference type="PANTHER" id="PTHR21716">
    <property type="entry name" value="TRANSMEMBRANE PROTEIN"/>
    <property type="match status" value="1"/>
</dbReference>
<protein>
    <recommendedName>
        <fullName evidence="9">AI-2E family transporter</fullName>
    </recommendedName>
</protein>
<dbReference type="Pfam" id="PF01594">
    <property type="entry name" value="AI-2E_transport"/>
    <property type="match status" value="1"/>
</dbReference>
<comment type="similarity">
    <text evidence="2">Belongs to the autoinducer-2 exporter (AI-2E) (TC 2.A.86) family.</text>
</comment>